<gene>
    <name evidence="3" type="primary">rnk_3</name>
    <name evidence="3" type="ORF">Q31a_50540</name>
</gene>
<dbReference type="Gene3D" id="3.10.50.30">
    <property type="entry name" value="Transcription elongation factor, GreA/GreB, C-terminal domain"/>
    <property type="match status" value="1"/>
</dbReference>
<dbReference type="GO" id="GO:0032784">
    <property type="term" value="P:regulation of DNA-templated transcription elongation"/>
    <property type="evidence" value="ECO:0007669"/>
    <property type="project" value="InterPro"/>
</dbReference>
<keyword evidence="3" id="KW-0808">Transferase</keyword>
<proteinExistence type="predicted"/>
<dbReference type="EMBL" id="CP036298">
    <property type="protein sequence ID" value="QDV26677.1"/>
    <property type="molecule type" value="Genomic_DNA"/>
</dbReference>
<dbReference type="SUPFAM" id="SSF54534">
    <property type="entry name" value="FKBP-like"/>
    <property type="match status" value="1"/>
</dbReference>
<dbReference type="InterPro" id="IPR029462">
    <property type="entry name" value="Rnk_N"/>
</dbReference>
<feature type="domain" description="Transcription elongation factor GreA/GreB C-terminal" evidence="1">
    <location>
        <begin position="53"/>
        <end position="125"/>
    </location>
</feature>
<dbReference type="Gene3D" id="1.10.286.20">
    <property type="match status" value="1"/>
</dbReference>
<evidence type="ECO:0000313" key="3">
    <source>
        <dbReference type="EMBL" id="QDV26677.1"/>
    </source>
</evidence>
<dbReference type="GO" id="GO:0016301">
    <property type="term" value="F:kinase activity"/>
    <property type="evidence" value="ECO:0007669"/>
    <property type="project" value="UniProtKB-KW"/>
</dbReference>
<dbReference type="InterPro" id="IPR036953">
    <property type="entry name" value="GreA/GreB_C_sf"/>
</dbReference>
<dbReference type="Pfam" id="PF01272">
    <property type="entry name" value="GreA_GreB"/>
    <property type="match status" value="1"/>
</dbReference>
<dbReference type="GO" id="GO:0003677">
    <property type="term" value="F:DNA binding"/>
    <property type="evidence" value="ECO:0007669"/>
    <property type="project" value="InterPro"/>
</dbReference>
<dbReference type="InterPro" id="IPR001437">
    <property type="entry name" value="Tscrpt_elong_fac_GreA/B_C"/>
</dbReference>
<keyword evidence="3" id="KW-0418">Kinase</keyword>
<evidence type="ECO:0000259" key="1">
    <source>
        <dbReference type="Pfam" id="PF01272"/>
    </source>
</evidence>
<organism evidence="3 4">
    <name type="scientific">Aureliella helgolandensis</name>
    <dbReference type="NCBI Taxonomy" id="2527968"/>
    <lineage>
        <taxon>Bacteria</taxon>
        <taxon>Pseudomonadati</taxon>
        <taxon>Planctomycetota</taxon>
        <taxon>Planctomycetia</taxon>
        <taxon>Pirellulales</taxon>
        <taxon>Pirellulaceae</taxon>
        <taxon>Aureliella</taxon>
    </lineage>
</organism>
<protein>
    <submittedName>
        <fullName evidence="3">Regulator of nucleoside diphosphate kinase</fullName>
    </submittedName>
</protein>
<dbReference type="PANTHER" id="PTHR30437">
    <property type="entry name" value="TRANSCRIPTION ELONGATION FACTOR GREA"/>
    <property type="match status" value="1"/>
</dbReference>
<dbReference type="InterPro" id="IPR023459">
    <property type="entry name" value="Tscrpt_elong_fac_GreA/B_fam"/>
</dbReference>
<reference evidence="3 4" key="1">
    <citation type="submission" date="2019-02" db="EMBL/GenBank/DDBJ databases">
        <title>Deep-cultivation of Planctomycetes and their phenomic and genomic characterization uncovers novel biology.</title>
        <authorList>
            <person name="Wiegand S."/>
            <person name="Jogler M."/>
            <person name="Boedeker C."/>
            <person name="Pinto D."/>
            <person name="Vollmers J."/>
            <person name="Rivas-Marin E."/>
            <person name="Kohn T."/>
            <person name="Peeters S.H."/>
            <person name="Heuer A."/>
            <person name="Rast P."/>
            <person name="Oberbeckmann S."/>
            <person name="Bunk B."/>
            <person name="Jeske O."/>
            <person name="Meyerdierks A."/>
            <person name="Storesund J.E."/>
            <person name="Kallscheuer N."/>
            <person name="Luecker S."/>
            <person name="Lage O.M."/>
            <person name="Pohl T."/>
            <person name="Merkel B.J."/>
            <person name="Hornburger P."/>
            <person name="Mueller R.-W."/>
            <person name="Bruemmer F."/>
            <person name="Labrenz M."/>
            <person name="Spormann A.M."/>
            <person name="Op den Camp H."/>
            <person name="Overmann J."/>
            <person name="Amann R."/>
            <person name="Jetten M.S.M."/>
            <person name="Mascher T."/>
            <person name="Medema M.H."/>
            <person name="Devos D.P."/>
            <person name="Kaster A.-K."/>
            <person name="Ovreas L."/>
            <person name="Rohde M."/>
            <person name="Galperin M.Y."/>
            <person name="Jogler C."/>
        </authorList>
    </citation>
    <scope>NUCLEOTIDE SEQUENCE [LARGE SCALE GENOMIC DNA]</scope>
    <source>
        <strain evidence="3 4">Q31a</strain>
    </source>
</reference>
<dbReference type="RefSeq" id="WP_145082949.1">
    <property type="nucleotide sequence ID" value="NZ_CP036298.1"/>
</dbReference>
<evidence type="ECO:0000313" key="4">
    <source>
        <dbReference type="Proteomes" id="UP000318017"/>
    </source>
</evidence>
<dbReference type="GO" id="GO:0006354">
    <property type="term" value="P:DNA-templated transcription elongation"/>
    <property type="evidence" value="ECO:0007669"/>
    <property type="project" value="TreeGrafter"/>
</dbReference>
<dbReference type="GO" id="GO:0070063">
    <property type="term" value="F:RNA polymerase binding"/>
    <property type="evidence" value="ECO:0007669"/>
    <property type="project" value="InterPro"/>
</dbReference>
<keyword evidence="4" id="KW-1185">Reference proteome</keyword>
<dbReference type="KEGG" id="ahel:Q31a_50540"/>
<sequence>MAQQKIIVTENDCRRLERLLRGNVAQAIDTKKYIRDLCDELTRAEVVSSDKVPQDVITMNSTVVLRDLETDELETYTLVYPEEANIAEGKLSVLAPIGTAILGYREGDLVNWHVPSGTSQLRIEELVFQPERTGVLHL</sequence>
<dbReference type="AlphaFoldDB" id="A0A518GDP4"/>
<feature type="domain" description="Regulator of nucleoside diphosphate kinase N-terminal" evidence="2">
    <location>
        <begin position="5"/>
        <end position="47"/>
    </location>
</feature>
<name>A0A518GDP4_9BACT</name>
<dbReference type="PANTHER" id="PTHR30437:SF5">
    <property type="entry name" value="REGULATOR OF NUCLEOSIDE DIPHOSPHATE KINASE"/>
    <property type="match status" value="1"/>
</dbReference>
<accession>A0A518GDP4</accession>
<dbReference type="NCBIfam" id="NF004396">
    <property type="entry name" value="PRK05753.1"/>
    <property type="match status" value="1"/>
</dbReference>
<evidence type="ECO:0000259" key="2">
    <source>
        <dbReference type="Pfam" id="PF14760"/>
    </source>
</evidence>
<dbReference type="Proteomes" id="UP000318017">
    <property type="component" value="Chromosome"/>
</dbReference>
<dbReference type="Pfam" id="PF14760">
    <property type="entry name" value="Rnk_N"/>
    <property type="match status" value="1"/>
</dbReference>
<dbReference type="OrthoDB" id="192847at2"/>